<dbReference type="PANTHER" id="PTHR24363">
    <property type="entry name" value="SERINE/THREONINE PROTEIN KINASE"/>
    <property type="match status" value="1"/>
</dbReference>
<dbReference type="Pfam" id="PF16918">
    <property type="entry name" value="PknG_TPR"/>
    <property type="match status" value="1"/>
</dbReference>
<accession>A0A3E0HGH6</accession>
<evidence type="ECO:0000256" key="9">
    <source>
        <dbReference type="SAM" id="MobiDB-lite"/>
    </source>
</evidence>
<organism evidence="11 12">
    <name type="scientific">Kutzneria buriramensis</name>
    <dbReference type="NCBI Taxonomy" id="1045776"/>
    <lineage>
        <taxon>Bacteria</taxon>
        <taxon>Bacillati</taxon>
        <taxon>Actinomycetota</taxon>
        <taxon>Actinomycetes</taxon>
        <taxon>Pseudonocardiales</taxon>
        <taxon>Pseudonocardiaceae</taxon>
        <taxon>Kutzneria</taxon>
    </lineage>
</organism>
<dbReference type="FunFam" id="1.10.510.10:FF:000306">
    <property type="entry name" value="Serine/threonine protein kinase"/>
    <property type="match status" value="1"/>
</dbReference>
<dbReference type="InterPro" id="IPR000719">
    <property type="entry name" value="Prot_kinase_dom"/>
</dbReference>
<evidence type="ECO:0000256" key="4">
    <source>
        <dbReference type="ARBA" id="ARBA00022741"/>
    </source>
</evidence>
<dbReference type="GO" id="GO:0004674">
    <property type="term" value="F:protein serine/threonine kinase activity"/>
    <property type="evidence" value="ECO:0007669"/>
    <property type="project" value="UniProtKB-KW"/>
</dbReference>
<keyword evidence="5 11" id="KW-0418">Kinase</keyword>
<dbReference type="AlphaFoldDB" id="A0A3E0HGH6"/>
<feature type="domain" description="Protein kinase" evidence="10">
    <location>
        <begin position="120"/>
        <end position="375"/>
    </location>
</feature>
<comment type="caution">
    <text evidence="11">The sequence shown here is derived from an EMBL/GenBank/DDBJ whole genome shotgun (WGS) entry which is preliminary data.</text>
</comment>
<dbReference type="Gene3D" id="1.25.40.10">
    <property type="entry name" value="Tetratricopeptide repeat domain"/>
    <property type="match status" value="1"/>
</dbReference>
<protein>
    <recommendedName>
        <fullName evidence="1">non-specific serine/threonine protein kinase</fullName>
        <ecNumber evidence="1">2.7.11.1</ecNumber>
    </recommendedName>
</protein>
<dbReference type="OrthoDB" id="137117at2"/>
<evidence type="ECO:0000313" key="12">
    <source>
        <dbReference type="Proteomes" id="UP000256269"/>
    </source>
</evidence>
<evidence type="ECO:0000256" key="2">
    <source>
        <dbReference type="ARBA" id="ARBA00022527"/>
    </source>
</evidence>
<dbReference type="Gene3D" id="3.30.200.20">
    <property type="entry name" value="Phosphorylase Kinase, domain 1"/>
    <property type="match status" value="1"/>
</dbReference>
<dbReference type="Gene3D" id="1.10.510.10">
    <property type="entry name" value="Transferase(Phosphotransferase) domain 1"/>
    <property type="match status" value="1"/>
</dbReference>
<comment type="catalytic activity">
    <reaction evidence="8">
        <text>L-seryl-[protein] + ATP = O-phospho-L-seryl-[protein] + ADP + H(+)</text>
        <dbReference type="Rhea" id="RHEA:17989"/>
        <dbReference type="Rhea" id="RHEA-COMP:9863"/>
        <dbReference type="Rhea" id="RHEA-COMP:11604"/>
        <dbReference type="ChEBI" id="CHEBI:15378"/>
        <dbReference type="ChEBI" id="CHEBI:29999"/>
        <dbReference type="ChEBI" id="CHEBI:30616"/>
        <dbReference type="ChEBI" id="CHEBI:83421"/>
        <dbReference type="ChEBI" id="CHEBI:456216"/>
        <dbReference type="EC" id="2.7.11.1"/>
    </reaction>
</comment>
<sequence length="713" mass="77758">MPTEQWDPTAAGLAPTGHTDEVWRPSSQGSRPFTGPSIGRGGLGAGLVEVPRVPYRDPATAVLDDPVVAENKRFCSHCGSRVGRGDDGVPGLTEGVCPRCGTPFSFVPKLRPGEVLGGQYEVLGCLAYGGLGWIYLARDHNVNDRWVVLKGLIDTGDPAAMAAAVAERRFLAEVEHPNIVRIYNFVQHPDPVTGTMIGYIVMEYVGGNSLRELALARRRPDRRIEPMPLPQVLAYGLEILPALGYLHGIGLLYCDLKPDNVIQTDEQLKLLDLGAVRRMDDYESPLFFTAGYSAPELGRRGPSIASDLYTVGRMMAVLSFEFPEYRSTRKHSLPGPDEVPLFEIFESYHRFLLRATHDQPEQRFHSAEDMAEQLVGVLREVVALGGEQPPPRLSRMFSTERRPFGPRDELLAPEPHEVAVGLPVPQVDAGDPSAGFLATVTGVDPVAMIQSLDNAPTVTPEVLLRRARALIDLEDLSAATSALDDAAEDVPGDWRVSWYRGLVAIAQTKPKEAKVAFDAVYDILPGEPAAKLALAVSAELCGDHGAAARYYELVWRTDHGYVSAAFGLARTRLAQGHRSWAVEILDSVPDSSSQYLSAQIGALKVRIRDRRPAELTVADLVEAGNRLDRLVLDVQKRTKLAADVLGTAFDWVLAGKPGGDHGVSTVLGVELTERGLRFGLEECYRTLARLASSVTERVALVDRANAVRPRTVR</sequence>
<feature type="region of interest" description="Disordered" evidence="9">
    <location>
        <begin position="1"/>
        <end position="39"/>
    </location>
</feature>
<evidence type="ECO:0000259" key="10">
    <source>
        <dbReference type="PROSITE" id="PS50011"/>
    </source>
</evidence>
<dbReference type="InterPro" id="IPR011990">
    <property type="entry name" value="TPR-like_helical_dom_sf"/>
</dbReference>
<dbReference type="InterPro" id="IPR031636">
    <property type="entry name" value="PknG_TPR"/>
</dbReference>
<evidence type="ECO:0000256" key="5">
    <source>
        <dbReference type="ARBA" id="ARBA00022777"/>
    </source>
</evidence>
<dbReference type="Pfam" id="PF00069">
    <property type="entry name" value="Pkinase"/>
    <property type="match status" value="1"/>
</dbReference>
<dbReference type="SUPFAM" id="SSF48452">
    <property type="entry name" value="TPR-like"/>
    <property type="match status" value="1"/>
</dbReference>
<keyword evidence="4" id="KW-0547">Nucleotide-binding</keyword>
<dbReference type="SMART" id="SM00220">
    <property type="entry name" value="S_TKc"/>
    <property type="match status" value="1"/>
</dbReference>
<dbReference type="RefSeq" id="WP_116176767.1">
    <property type="nucleotide sequence ID" value="NZ_CP144375.1"/>
</dbReference>
<evidence type="ECO:0000256" key="8">
    <source>
        <dbReference type="ARBA" id="ARBA00048679"/>
    </source>
</evidence>
<gene>
    <name evidence="11" type="ORF">BCF44_108339</name>
</gene>
<evidence type="ECO:0000256" key="6">
    <source>
        <dbReference type="ARBA" id="ARBA00022840"/>
    </source>
</evidence>
<name>A0A3E0HGH6_9PSEU</name>
<evidence type="ECO:0000313" key="11">
    <source>
        <dbReference type="EMBL" id="REH44858.1"/>
    </source>
</evidence>
<dbReference type="Proteomes" id="UP000256269">
    <property type="component" value="Unassembled WGS sequence"/>
</dbReference>
<dbReference type="PANTHER" id="PTHR24363:SF0">
    <property type="entry name" value="SERINE_THREONINE KINASE LIKE DOMAIN CONTAINING 1"/>
    <property type="match status" value="1"/>
</dbReference>
<dbReference type="GO" id="GO:0005524">
    <property type="term" value="F:ATP binding"/>
    <property type="evidence" value="ECO:0007669"/>
    <property type="project" value="UniProtKB-KW"/>
</dbReference>
<dbReference type="InterPro" id="IPR011009">
    <property type="entry name" value="Kinase-like_dom_sf"/>
</dbReference>
<dbReference type="SUPFAM" id="SSF56112">
    <property type="entry name" value="Protein kinase-like (PK-like)"/>
    <property type="match status" value="1"/>
</dbReference>
<dbReference type="CDD" id="cd14014">
    <property type="entry name" value="STKc_PknB_like"/>
    <property type="match status" value="1"/>
</dbReference>
<keyword evidence="3" id="KW-0808">Transferase</keyword>
<reference evidence="11 12" key="1">
    <citation type="submission" date="2018-08" db="EMBL/GenBank/DDBJ databases">
        <title>Genomic Encyclopedia of Archaeal and Bacterial Type Strains, Phase II (KMG-II): from individual species to whole genera.</title>
        <authorList>
            <person name="Goeker M."/>
        </authorList>
    </citation>
    <scope>NUCLEOTIDE SEQUENCE [LARGE SCALE GENOMIC DNA]</scope>
    <source>
        <strain evidence="11 12">DSM 45791</strain>
    </source>
</reference>
<evidence type="ECO:0000256" key="3">
    <source>
        <dbReference type="ARBA" id="ARBA00022679"/>
    </source>
</evidence>
<keyword evidence="12" id="KW-1185">Reference proteome</keyword>
<evidence type="ECO:0000256" key="1">
    <source>
        <dbReference type="ARBA" id="ARBA00012513"/>
    </source>
</evidence>
<keyword evidence="2" id="KW-0723">Serine/threonine-protein kinase</keyword>
<keyword evidence="6" id="KW-0067">ATP-binding</keyword>
<dbReference type="EC" id="2.7.11.1" evidence="1"/>
<comment type="catalytic activity">
    <reaction evidence="7">
        <text>L-threonyl-[protein] + ATP = O-phospho-L-threonyl-[protein] + ADP + H(+)</text>
        <dbReference type="Rhea" id="RHEA:46608"/>
        <dbReference type="Rhea" id="RHEA-COMP:11060"/>
        <dbReference type="Rhea" id="RHEA-COMP:11605"/>
        <dbReference type="ChEBI" id="CHEBI:15378"/>
        <dbReference type="ChEBI" id="CHEBI:30013"/>
        <dbReference type="ChEBI" id="CHEBI:30616"/>
        <dbReference type="ChEBI" id="CHEBI:61977"/>
        <dbReference type="ChEBI" id="CHEBI:456216"/>
        <dbReference type="EC" id="2.7.11.1"/>
    </reaction>
</comment>
<dbReference type="EMBL" id="QUNO01000008">
    <property type="protein sequence ID" value="REH44858.1"/>
    <property type="molecule type" value="Genomic_DNA"/>
</dbReference>
<dbReference type="Pfam" id="PF16919">
    <property type="entry name" value="PknG_rubred"/>
    <property type="match status" value="1"/>
</dbReference>
<proteinExistence type="predicted"/>
<evidence type="ECO:0000256" key="7">
    <source>
        <dbReference type="ARBA" id="ARBA00047899"/>
    </source>
</evidence>
<dbReference type="PROSITE" id="PS50011">
    <property type="entry name" value="PROTEIN_KINASE_DOM"/>
    <property type="match status" value="1"/>
</dbReference>
<dbReference type="FunFam" id="3.30.200.20:FF:000205">
    <property type="entry name" value="Serine/threonine protein kinase"/>
    <property type="match status" value="1"/>
</dbReference>
<dbReference type="InterPro" id="IPR031634">
    <property type="entry name" value="PknG_rubred"/>
</dbReference>